<dbReference type="PANTHER" id="PTHR12714:SF24">
    <property type="entry name" value="SLR1182 PROTEIN"/>
    <property type="match status" value="1"/>
</dbReference>
<evidence type="ECO:0000313" key="6">
    <source>
        <dbReference type="EMBL" id="PAT41739.1"/>
    </source>
</evidence>
<dbReference type="RefSeq" id="WP_095556151.1">
    <property type="nucleotide sequence ID" value="NZ_NSJD01000001.1"/>
</dbReference>
<gene>
    <name evidence="6" type="ORF">CK623_01105</name>
</gene>
<name>A0A2A2AVQ4_9BURK</name>
<organism evidence="6 7">
    <name type="scientific">Vandammella animalimorsus</name>
    <dbReference type="NCBI Taxonomy" id="2029117"/>
    <lineage>
        <taxon>Bacteria</taxon>
        <taxon>Pseudomonadati</taxon>
        <taxon>Pseudomonadota</taxon>
        <taxon>Betaproteobacteria</taxon>
        <taxon>Burkholderiales</taxon>
        <taxon>Comamonadaceae</taxon>
        <taxon>Vandammella</taxon>
    </lineage>
</organism>
<dbReference type="Proteomes" id="UP000218644">
    <property type="component" value="Unassembled WGS sequence"/>
</dbReference>
<keyword evidence="4 5" id="KW-0472">Membrane</keyword>
<dbReference type="EMBL" id="NSJD01000001">
    <property type="protein sequence ID" value="PAT41739.1"/>
    <property type="molecule type" value="Genomic_DNA"/>
</dbReference>
<dbReference type="GO" id="GO:0008168">
    <property type="term" value="F:methyltransferase activity"/>
    <property type="evidence" value="ECO:0007669"/>
    <property type="project" value="UniProtKB-KW"/>
</dbReference>
<protein>
    <submittedName>
        <fullName evidence="6">Protein-S-isoprenylcysteine methyltransferase</fullName>
    </submittedName>
</protein>
<dbReference type="Pfam" id="PF04191">
    <property type="entry name" value="PEMT"/>
    <property type="match status" value="1"/>
</dbReference>
<dbReference type="AlphaFoldDB" id="A0A2A2AVQ4"/>
<proteinExistence type="predicted"/>
<evidence type="ECO:0000256" key="2">
    <source>
        <dbReference type="ARBA" id="ARBA00022692"/>
    </source>
</evidence>
<comment type="caution">
    <text evidence="6">The sequence shown here is derived from an EMBL/GenBank/DDBJ whole genome shotgun (WGS) entry which is preliminary data.</text>
</comment>
<keyword evidence="3 5" id="KW-1133">Transmembrane helix</keyword>
<feature type="transmembrane region" description="Helical" evidence="5">
    <location>
        <begin position="39"/>
        <end position="60"/>
    </location>
</feature>
<dbReference type="Gene3D" id="1.20.120.1630">
    <property type="match status" value="1"/>
</dbReference>
<evidence type="ECO:0000256" key="4">
    <source>
        <dbReference type="ARBA" id="ARBA00023136"/>
    </source>
</evidence>
<dbReference type="GO" id="GO:0012505">
    <property type="term" value="C:endomembrane system"/>
    <property type="evidence" value="ECO:0007669"/>
    <property type="project" value="UniProtKB-SubCell"/>
</dbReference>
<dbReference type="PANTHER" id="PTHR12714">
    <property type="entry name" value="PROTEIN-S ISOPRENYLCYSTEINE O-METHYLTRANSFERASE"/>
    <property type="match status" value="1"/>
</dbReference>
<reference evidence="6 7" key="1">
    <citation type="submission" date="2017-08" db="EMBL/GenBank/DDBJ databases">
        <title>WGS of Clinical strains of the CDC Group NO-1 linked to zoonotic infections in humans.</title>
        <authorList>
            <person name="Bernier A.-M."/>
            <person name="Bernard K."/>
        </authorList>
    </citation>
    <scope>NUCLEOTIDE SEQUENCE [LARGE SCALE GENOMIC DNA]</scope>
    <source>
        <strain evidence="6 7">NML79-0751</strain>
    </source>
</reference>
<dbReference type="InterPro" id="IPR007318">
    <property type="entry name" value="Phopholipid_MeTrfase"/>
</dbReference>
<feature type="transmembrane region" description="Helical" evidence="5">
    <location>
        <begin position="12"/>
        <end position="33"/>
    </location>
</feature>
<feature type="transmembrane region" description="Helical" evidence="5">
    <location>
        <begin position="92"/>
        <end position="115"/>
    </location>
</feature>
<keyword evidence="6" id="KW-0808">Transferase</keyword>
<evidence type="ECO:0000256" key="3">
    <source>
        <dbReference type="ARBA" id="ARBA00022989"/>
    </source>
</evidence>
<evidence type="ECO:0000256" key="5">
    <source>
        <dbReference type="SAM" id="Phobius"/>
    </source>
</evidence>
<dbReference type="GO" id="GO:0032259">
    <property type="term" value="P:methylation"/>
    <property type="evidence" value="ECO:0007669"/>
    <property type="project" value="UniProtKB-KW"/>
</dbReference>
<accession>A0A2A2AVQ4</accession>
<evidence type="ECO:0000256" key="1">
    <source>
        <dbReference type="ARBA" id="ARBA00004127"/>
    </source>
</evidence>
<comment type="subcellular location">
    <subcellularLocation>
        <location evidence="1">Endomembrane system</location>
        <topology evidence="1">Multi-pass membrane protein</topology>
    </subcellularLocation>
</comment>
<sequence>MRALELKIPPLLLAGLCAAAMYGMAAALPQWVWPLPMKAWLAGLSMVAGLAVAALGVLTFRHYRTTANPLQPQASTQLVTSGIFGYSRNPMYLGMALCLIGWALWLGHLLAWLGVPLSIACLQRLQIEPEERILLHKFGQLYADYLERVRRWC</sequence>
<evidence type="ECO:0000313" key="7">
    <source>
        <dbReference type="Proteomes" id="UP000218644"/>
    </source>
</evidence>
<keyword evidence="2 5" id="KW-0812">Transmembrane</keyword>
<keyword evidence="6" id="KW-0489">Methyltransferase</keyword>